<dbReference type="AlphaFoldDB" id="A0A9X1YFR2"/>
<proteinExistence type="predicted"/>
<protein>
    <submittedName>
        <fullName evidence="2">GNAT family N-acetyltransferase</fullName>
    </submittedName>
</protein>
<dbReference type="RefSeq" id="WP_275681161.1">
    <property type="nucleotide sequence ID" value="NZ_JAJLJH010000001.1"/>
</dbReference>
<organism evidence="2 3">
    <name type="scientific">Scleromatobacter humisilvae</name>
    <dbReference type="NCBI Taxonomy" id="2897159"/>
    <lineage>
        <taxon>Bacteria</taxon>
        <taxon>Pseudomonadati</taxon>
        <taxon>Pseudomonadota</taxon>
        <taxon>Betaproteobacteria</taxon>
        <taxon>Burkholderiales</taxon>
        <taxon>Sphaerotilaceae</taxon>
        <taxon>Scleromatobacter</taxon>
    </lineage>
</organism>
<dbReference type="InterPro" id="IPR016181">
    <property type="entry name" value="Acyl_CoA_acyltransferase"/>
</dbReference>
<evidence type="ECO:0000259" key="1">
    <source>
        <dbReference type="PROSITE" id="PS51186"/>
    </source>
</evidence>
<keyword evidence="3" id="KW-1185">Reference proteome</keyword>
<dbReference type="Pfam" id="PF00583">
    <property type="entry name" value="Acetyltransf_1"/>
    <property type="match status" value="1"/>
</dbReference>
<dbReference type="PROSITE" id="PS51186">
    <property type="entry name" value="GNAT"/>
    <property type="match status" value="1"/>
</dbReference>
<dbReference type="EMBL" id="JAJLJH010000001">
    <property type="protein sequence ID" value="MCK9685151.1"/>
    <property type="molecule type" value="Genomic_DNA"/>
</dbReference>
<evidence type="ECO:0000313" key="3">
    <source>
        <dbReference type="Proteomes" id="UP001139353"/>
    </source>
</evidence>
<name>A0A9X1YFR2_9BURK</name>
<dbReference type="SUPFAM" id="SSF55729">
    <property type="entry name" value="Acyl-CoA N-acyltransferases (Nat)"/>
    <property type="match status" value="1"/>
</dbReference>
<accession>A0A9X1YFR2</accession>
<dbReference type="InterPro" id="IPR000182">
    <property type="entry name" value="GNAT_dom"/>
</dbReference>
<dbReference type="CDD" id="cd04301">
    <property type="entry name" value="NAT_SF"/>
    <property type="match status" value="1"/>
</dbReference>
<feature type="domain" description="N-acetyltransferase" evidence="1">
    <location>
        <begin position="22"/>
        <end position="173"/>
    </location>
</feature>
<dbReference type="GO" id="GO:0016747">
    <property type="term" value="F:acyltransferase activity, transferring groups other than amino-acyl groups"/>
    <property type="evidence" value="ECO:0007669"/>
    <property type="project" value="InterPro"/>
</dbReference>
<dbReference type="Proteomes" id="UP001139353">
    <property type="component" value="Unassembled WGS sequence"/>
</dbReference>
<comment type="caution">
    <text evidence="2">The sequence shown here is derived from an EMBL/GenBank/DDBJ whole genome shotgun (WGS) entry which is preliminary data.</text>
</comment>
<evidence type="ECO:0000313" key="2">
    <source>
        <dbReference type="EMBL" id="MCK9685151.1"/>
    </source>
</evidence>
<gene>
    <name evidence="2" type="ORF">LPC04_05435</name>
</gene>
<reference evidence="2" key="1">
    <citation type="submission" date="2021-11" db="EMBL/GenBank/DDBJ databases">
        <title>BS-T2-15 a new species belonging to the Comamonadaceae family isolated from the soil of a French oak forest.</title>
        <authorList>
            <person name="Mieszkin S."/>
            <person name="Alain K."/>
        </authorList>
    </citation>
    <scope>NUCLEOTIDE SEQUENCE</scope>
    <source>
        <strain evidence="2">BS-T2-15</strain>
    </source>
</reference>
<dbReference type="Gene3D" id="3.40.630.30">
    <property type="match status" value="1"/>
</dbReference>
<sequence length="173" mass="19317">MLTLTRERLRASPKRLPAGVEFQVLDLARDSAAVVDKQVAVDESRDEPAGYRAFAERQMQRYAAMQRAGLGHWLGLVANVDGRPVLAASCGLFRDAASDERLGRFQYVSTHPAWRRRGLCTALVHAACRHGFEAMDLRTLAMVADPTDVAIDVYESLGFRRGVSTWQFERAPR</sequence>